<comment type="similarity">
    <text evidence="5">Belongs to the peptidase S1 family. CLIP subfamily.</text>
</comment>
<evidence type="ECO:0000256" key="8">
    <source>
        <dbReference type="SAM" id="SignalP"/>
    </source>
</evidence>
<dbReference type="SUPFAM" id="SSF49854">
    <property type="entry name" value="Spermadhesin, CUB domain"/>
    <property type="match status" value="1"/>
</dbReference>
<keyword evidence="4" id="KW-1015">Disulfide bond</keyword>
<dbReference type="Gene3D" id="2.60.120.290">
    <property type="entry name" value="Spermadhesin, CUB domain"/>
    <property type="match status" value="1"/>
</dbReference>
<keyword evidence="12" id="KW-1185">Reference proteome</keyword>
<dbReference type="InterPro" id="IPR043504">
    <property type="entry name" value="Peptidase_S1_PA_chymotrypsin"/>
</dbReference>
<dbReference type="PANTHER" id="PTHR24252">
    <property type="entry name" value="ACROSIN-RELATED"/>
    <property type="match status" value="1"/>
</dbReference>
<organism evidence="11 12">
    <name type="scientific">Hypsibius exemplaris</name>
    <name type="common">Freshwater tardigrade</name>
    <dbReference type="NCBI Taxonomy" id="2072580"/>
    <lineage>
        <taxon>Eukaryota</taxon>
        <taxon>Metazoa</taxon>
        <taxon>Ecdysozoa</taxon>
        <taxon>Tardigrada</taxon>
        <taxon>Eutardigrada</taxon>
        <taxon>Parachela</taxon>
        <taxon>Hypsibioidea</taxon>
        <taxon>Hypsibiidae</taxon>
        <taxon>Hypsibius</taxon>
    </lineage>
</organism>
<dbReference type="InterPro" id="IPR001254">
    <property type="entry name" value="Trypsin_dom"/>
</dbReference>
<evidence type="ECO:0000256" key="7">
    <source>
        <dbReference type="RuleBase" id="RU363034"/>
    </source>
</evidence>
<evidence type="ECO:0000256" key="3">
    <source>
        <dbReference type="ARBA" id="ARBA00017161"/>
    </source>
</evidence>
<dbReference type="PROSITE" id="PS01180">
    <property type="entry name" value="CUB"/>
    <property type="match status" value="1"/>
</dbReference>
<comment type="catalytic activity">
    <reaction evidence="1">
        <text>Preferential cleavage: Arg-|-Xaa, Lys-|-Xaa.</text>
        <dbReference type="EC" id="3.4.21.10"/>
    </reaction>
</comment>
<evidence type="ECO:0000256" key="5">
    <source>
        <dbReference type="ARBA" id="ARBA00024195"/>
    </source>
</evidence>
<keyword evidence="8" id="KW-0732">Signal</keyword>
<dbReference type="Proteomes" id="UP000192578">
    <property type="component" value="Unassembled WGS sequence"/>
</dbReference>
<evidence type="ECO:0000256" key="4">
    <source>
        <dbReference type="ARBA" id="ARBA00023157"/>
    </source>
</evidence>
<dbReference type="GO" id="GO:0006508">
    <property type="term" value="P:proteolysis"/>
    <property type="evidence" value="ECO:0007669"/>
    <property type="project" value="UniProtKB-KW"/>
</dbReference>
<dbReference type="SMART" id="SM00020">
    <property type="entry name" value="Tryp_SPc"/>
    <property type="match status" value="1"/>
</dbReference>
<evidence type="ECO:0000259" key="9">
    <source>
        <dbReference type="PROSITE" id="PS01180"/>
    </source>
</evidence>
<proteinExistence type="inferred from homology"/>
<sequence length="444" mass="47141">MFRFIALSALVAFANAAGTINFDGIKAELTSPGYPNAYGNSINDITVIVGPPGSSLNFDAKDFQTEGNYDSLTLTEGTTVLGVFSGTNGPSNVRSTGNRVTARFQSDSSVTYKGFRIEITQPVCPVGVSVCPNDPATCFTACDGNPECPGAVDEYACNSCGVPAVSPDVTTGISAEKIVGGIEAVPHSWPWQVSMLRPSGSHICGGSIIGNKWVLTAAHCCDASSDKRFKVRVGEHDISGGSEPNAKTYNVKRVVQHARYDGNTIENDVCLLELAEPILFNTHVSPICPGERPVAAGTRCFVTGWGSTRAVGRNAASSSKEYFAQLFDSQDAGFKSNLKTNGVRAVEPLRQVDVRIHDWASCKNIYASQSRPADITEDMLCAMTTGKDSCQGDSGGPFVCRNADDNGWELVGVVSWGYGCAARGIPGVYASVDYFSDWIASNQN</sequence>
<evidence type="ECO:0000313" key="12">
    <source>
        <dbReference type="Proteomes" id="UP000192578"/>
    </source>
</evidence>
<dbReference type="Pfam" id="PF00089">
    <property type="entry name" value="Trypsin"/>
    <property type="match status" value="2"/>
</dbReference>
<evidence type="ECO:0000313" key="11">
    <source>
        <dbReference type="EMBL" id="OWA52732.1"/>
    </source>
</evidence>
<feature type="domain" description="CUB" evidence="9">
    <location>
        <begin position="16"/>
        <end position="122"/>
    </location>
</feature>
<gene>
    <name evidence="11" type="ORF">BV898_17177</name>
</gene>
<name>A0A9X6RMC2_HYPEX</name>
<evidence type="ECO:0000256" key="6">
    <source>
        <dbReference type="PROSITE-ProRule" id="PRU00059"/>
    </source>
</evidence>
<dbReference type="Gene3D" id="2.40.10.10">
    <property type="entry name" value="Trypsin-like serine proteases"/>
    <property type="match status" value="3"/>
</dbReference>
<evidence type="ECO:0000259" key="10">
    <source>
        <dbReference type="PROSITE" id="PS50240"/>
    </source>
</evidence>
<dbReference type="CDD" id="cd00190">
    <property type="entry name" value="Tryp_SPc"/>
    <property type="match status" value="1"/>
</dbReference>
<keyword evidence="7" id="KW-0645">Protease</keyword>
<dbReference type="EMBL" id="MTYJ01000283">
    <property type="protein sequence ID" value="OWA52732.1"/>
    <property type="molecule type" value="Genomic_DNA"/>
</dbReference>
<dbReference type="SUPFAM" id="SSF50494">
    <property type="entry name" value="Trypsin-like serine proteases"/>
    <property type="match status" value="1"/>
</dbReference>
<dbReference type="InterPro" id="IPR018114">
    <property type="entry name" value="TRYPSIN_HIS"/>
</dbReference>
<keyword evidence="7" id="KW-0720">Serine protease</keyword>
<dbReference type="PRINTS" id="PR00722">
    <property type="entry name" value="CHYMOTRYPSIN"/>
</dbReference>
<dbReference type="GO" id="GO:0004252">
    <property type="term" value="F:serine-type endopeptidase activity"/>
    <property type="evidence" value="ECO:0007669"/>
    <property type="project" value="InterPro"/>
</dbReference>
<dbReference type="Pfam" id="PF00431">
    <property type="entry name" value="CUB"/>
    <property type="match status" value="1"/>
</dbReference>
<comment type="caution">
    <text evidence="6">Lacks conserved residue(s) required for the propagation of feature annotation.</text>
</comment>
<dbReference type="PROSITE" id="PS00135">
    <property type="entry name" value="TRYPSIN_SER"/>
    <property type="match status" value="1"/>
</dbReference>
<dbReference type="InterPro" id="IPR033116">
    <property type="entry name" value="TRYPSIN_SER"/>
</dbReference>
<evidence type="ECO:0000256" key="1">
    <source>
        <dbReference type="ARBA" id="ARBA00001656"/>
    </source>
</evidence>
<dbReference type="PROSITE" id="PS50240">
    <property type="entry name" value="TRYPSIN_DOM"/>
    <property type="match status" value="1"/>
</dbReference>
<dbReference type="InterPro" id="IPR001314">
    <property type="entry name" value="Peptidase_S1A"/>
</dbReference>
<dbReference type="FunFam" id="2.40.10.10:FF:000002">
    <property type="entry name" value="Transmembrane protease serine"/>
    <property type="match status" value="1"/>
</dbReference>
<dbReference type="InterPro" id="IPR035914">
    <property type="entry name" value="Sperma_CUB_dom_sf"/>
</dbReference>
<dbReference type="InterPro" id="IPR009003">
    <property type="entry name" value="Peptidase_S1_PA"/>
</dbReference>
<reference evidence="12" key="1">
    <citation type="submission" date="2017-01" db="EMBL/GenBank/DDBJ databases">
        <title>Comparative genomics of anhydrobiosis in the tardigrade Hypsibius dujardini.</title>
        <authorList>
            <person name="Yoshida Y."/>
            <person name="Koutsovoulos G."/>
            <person name="Laetsch D."/>
            <person name="Stevens L."/>
            <person name="Kumar S."/>
            <person name="Horikawa D."/>
            <person name="Ishino K."/>
            <person name="Komine S."/>
            <person name="Tomita M."/>
            <person name="Blaxter M."/>
            <person name="Arakawa K."/>
        </authorList>
    </citation>
    <scope>NUCLEOTIDE SEQUENCE [LARGE SCALE GENOMIC DNA]</scope>
    <source>
        <strain evidence="12">Z151</strain>
    </source>
</reference>
<dbReference type="SMART" id="SM00042">
    <property type="entry name" value="CUB"/>
    <property type="match status" value="1"/>
</dbReference>
<dbReference type="PROSITE" id="PS00134">
    <property type="entry name" value="TRYPSIN_HIS"/>
    <property type="match status" value="1"/>
</dbReference>
<feature type="signal peptide" evidence="8">
    <location>
        <begin position="1"/>
        <end position="16"/>
    </location>
</feature>
<dbReference type="PANTHER" id="PTHR24252:SF8">
    <property type="entry name" value="ACROSIN"/>
    <property type="match status" value="1"/>
</dbReference>
<feature type="chain" id="PRO_5040803882" description="Acrosin" evidence="8">
    <location>
        <begin position="17"/>
        <end position="444"/>
    </location>
</feature>
<dbReference type="EC" id="3.4.21.10" evidence="2"/>
<dbReference type="CDD" id="cd00041">
    <property type="entry name" value="CUB"/>
    <property type="match status" value="1"/>
</dbReference>
<feature type="domain" description="Peptidase S1" evidence="10">
    <location>
        <begin position="178"/>
        <end position="444"/>
    </location>
</feature>
<evidence type="ECO:0000256" key="2">
    <source>
        <dbReference type="ARBA" id="ARBA00012050"/>
    </source>
</evidence>
<keyword evidence="7" id="KW-0378">Hydrolase</keyword>
<dbReference type="FunFam" id="2.40.10.10:FF:000181">
    <property type="entry name" value="Chymotrypsinogen A"/>
    <property type="match status" value="1"/>
</dbReference>
<dbReference type="OrthoDB" id="6380398at2759"/>
<dbReference type="InterPro" id="IPR000859">
    <property type="entry name" value="CUB_dom"/>
</dbReference>
<comment type="caution">
    <text evidence="11">The sequence shown here is derived from an EMBL/GenBank/DDBJ whole genome shotgun (WGS) entry which is preliminary data.</text>
</comment>
<dbReference type="AlphaFoldDB" id="A0A9X6RMC2"/>
<accession>A0A9X6RMC2</accession>
<protein>
    <recommendedName>
        <fullName evidence="3">Acrosin</fullName>
        <ecNumber evidence="2">3.4.21.10</ecNumber>
    </recommendedName>
</protein>